<dbReference type="PANTHER" id="PTHR43712">
    <property type="entry name" value="PUTATIVE (AFU_ORTHOLOGUE AFUA_4G14580)-RELATED"/>
    <property type="match status" value="1"/>
</dbReference>
<dbReference type="EMBL" id="SFCI01000096">
    <property type="protein sequence ID" value="TFY82569.1"/>
    <property type="molecule type" value="Genomic_DNA"/>
</dbReference>
<dbReference type="Pfam" id="PF00891">
    <property type="entry name" value="Methyltransf_2"/>
    <property type="match status" value="1"/>
</dbReference>
<sequence length="192" mass="22322">MKDATLFDWYEQHVCLPSIMAIRVTQLRESVRPAGETTVFPMDTLSKGTIWCDVGGGYGHIFLQMCKMSPHFQFILQDMPNVLKQAKLYWEENNPTALKENRISFVPINFLEQSPESGADFYYLRHVIHDWPDHDAVTILENVRKAMKPTSRVLVREYFFEISLTCRPVGYRKRISAMFARLATRRQAVSND</sequence>
<dbReference type="AlphaFoldDB" id="A0A4Z0A9H5"/>
<dbReference type="GO" id="GO:0032259">
    <property type="term" value="P:methylation"/>
    <property type="evidence" value="ECO:0007669"/>
    <property type="project" value="UniProtKB-KW"/>
</dbReference>
<dbReference type="SUPFAM" id="SSF53335">
    <property type="entry name" value="S-adenosyl-L-methionine-dependent methyltransferases"/>
    <property type="match status" value="1"/>
</dbReference>
<dbReference type="GO" id="GO:0008171">
    <property type="term" value="F:O-methyltransferase activity"/>
    <property type="evidence" value="ECO:0007669"/>
    <property type="project" value="InterPro"/>
</dbReference>
<evidence type="ECO:0000313" key="6">
    <source>
        <dbReference type="Proteomes" id="UP000298061"/>
    </source>
</evidence>
<accession>A0A4Z0A9H5</accession>
<dbReference type="PANTHER" id="PTHR43712:SF2">
    <property type="entry name" value="O-METHYLTRANSFERASE CICE"/>
    <property type="match status" value="1"/>
</dbReference>
<evidence type="ECO:0000259" key="4">
    <source>
        <dbReference type="Pfam" id="PF00891"/>
    </source>
</evidence>
<feature type="domain" description="O-methyltransferase C-terminal" evidence="4">
    <location>
        <begin position="29"/>
        <end position="159"/>
    </location>
</feature>
<keyword evidence="1" id="KW-0489">Methyltransferase</keyword>
<keyword evidence="2" id="KW-0808">Transferase</keyword>
<dbReference type="OrthoDB" id="1606438at2759"/>
<comment type="caution">
    <text evidence="5">The sequence shown here is derived from an EMBL/GenBank/DDBJ whole genome shotgun (WGS) entry which is preliminary data.</text>
</comment>
<keyword evidence="6" id="KW-1185">Reference proteome</keyword>
<reference evidence="5 6" key="1">
    <citation type="submission" date="2019-02" db="EMBL/GenBank/DDBJ databases">
        <title>Genome sequencing of the rare red list fungi Hericium alpestre (H. flagellum).</title>
        <authorList>
            <person name="Buettner E."/>
            <person name="Kellner H."/>
        </authorList>
    </citation>
    <scope>NUCLEOTIDE SEQUENCE [LARGE SCALE GENOMIC DNA]</scope>
    <source>
        <strain evidence="5 6">DSM 108284</strain>
    </source>
</reference>
<name>A0A4Z0A9H5_9AGAM</name>
<gene>
    <name evidence="5" type="ORF">EWM64_g1435</name>
</gene>
<dbReference type="STRING" id="135208.A0A4Z0A9H5"/>
<dbReference type="Proteomes" id="UP000298061">
    <property type="component" value="Unassembled WGS sequence"/>
</dbReference>
<organism evidence="5 6">
    <name type="scientific">Hericium alpestre</name>
    <dbReference type="NCBI Taxonomy" id="135208"/>
    <lineage>
        <taxon>Eukaryota</taxon>
        <taxon>Fungi</taxon>
        <taxon>Dikarya</taxon>
        <taxon>Basidiomycota</taxon>
        <taxon>Agaricomycotina</taxon>
        <taxon>Agaricomycetes</taxon>
        <taxon>Russulales</taxon>
        <taxon>Hericiaceae</taxon>
        <taxon>Hericium</taxon>
    </lineage>
</organism>
<proteinExistence type="predicted"/>
<evidence type="ECO:0000256" key="3">
    <source>
        <dbReference type="ARBA" id="ARBA00022691"/>
    </source>
</evidence>
<dbReference type="InterPro" id="IPR029063">
    <property type="entry name" value="SAM-dependent_MTases_sf"/>
</dbReference>
<keyword evidence="3" id="KW-0949">S-adenosyl-L-methionine</keyword>
<dbReference type="InterPro" id="IPR016461">
    <property type="entry name" value="COMT-like"/>
</dbReference>
<protein>
    <recommendedName>
        <fullName evidence="4">O-methyltransferase C-terminal domain-containing protein</fullName>
    </recommendedName>
</protein>
<dbReference type="Gene3D" id="3.40.50.150">
    <property type="entry name" value="Vaccinia Virus protein VP39"/>
    <property type="match status" value="1"/>
</dbReference>
<dbReference type="PROSITE" id="PS51683">
    <property type="entry name" value="SAM_OMT_II"/>
    <property type="match status" value="1"/>
</dbReference>
<dbReference type="InterPro" id="IPR001077">
    <property type="entry name" value="COMT_C"/>
</dbReference>
<evidence type="ECO:0000256" key="1">
    <source>
        <dbReference type="ARBA" id="ARBA00022603"/>
    </source>
</evidence>
<evidence type="ECO:0000256" key="2">
    <source>
        <dbReference type="ARBA" id="ARBA00022679"/>
    </source>
</evidence>
<evidence type="ECO:0000313" key="5">
    <source>
        <dbReference type="EMBL" id="TFY82569.1"/>
    </source>
</evidence>